<dbReference type="Gene3D" id="2.170.130.10">
    <property type="entry name" value="TonB-dependent receptor, plug domain"/>
    <property type="match status" value="1"/>
</dbReference>
<dbReference type="Proteomes" id="UP000261245">
    <property type="component" value="Unassembled WGS sequence"/>
</dbReference>
<dbReference type="InterPro" id="IPR008969">
    <property type="entry name" value="CarboxyPept-like_regulatory"/>
</dbReference>
<dbReference type="GO" id="GO:0009279">
    <property type="term" value="C:cell outer membrane"/>
    <property type="evidence" value="ECO:0007669"/>
    <property type="project" value="UniProtKB-SubCell"/>
</dbReference>
<keyword evidence="2" id="KW-0472">Membrane</keyword>
<evidence type="ECO:0000256" key="2">
    <source>
        <dbReference type="ARBA" id="ARBA00023136"/>
    </source>
</evidence>
<organism evidence="6 7">
    <name type="scientific">Segatella copri</name>
    <dbReference type="NCBI Taxonomy" id="165179"/>
    <lineage>
        <taxon>Bacteria</taxon>
        <taxon>Pseudomonadati</taxon>
        <taxon>Bacteroidota</taxon>
        <taxon>Bacteroidia</taxon>
        <taxon>Bacteroidales</taxon>
        <taxon>Prevotellaceae</taxon>
        <taxon>Segatella</taxon>
    </lineage>
</organism>
<evidence type="ECO:0000313" key="7">
    <source>
        <dbReference type="Proteomes" id="UP000261245"/>
    </source>
</evidence>
<gene>
    <name evidence="6" type="ORF">DXB80_14695</name>
</gene>
<feature type="signal peptide" evidence="4">
    <location>
        <begin position="1"/>
        <end position="21"/>
    </location>
</feature>
<evidence type="ECO:0000256" key="1">
    <source>
        <dbReference type="ARBA" id="ARBA00004442"/>
    </source>
</evidence>
<sequence length="769" mass="86532">MNNKGILTTALCLSVMTSTMAQNIMGKVVDTKGEPLAFANVVLLNRQDSAFVKGAVSGEDGSFSIDSVCNGGIIKVTSVGYKTICKDCEGENVGVIKMEEDSKMLGEVVVKSSRPVIAIKGNALVTTVVNSQLSHAGTANDVLRQVPMVIGRDGNFEVFGKGTPLIYINGRLVQDKNELAQLNSQDIKNVEVITNPGSKYDASVKSVIRIRTKLPQGDGFSGTLRAQNGFRHYFSSMEQVYLKYRTGGLELFTNLNYYGGKFYSHENTNMETQGSTTWLQNIESINRMRNNEFFGKFGLSWMINERHSIGAYYMNGVGLQKPHSDYSSISYANGKLDDEVSAVKEGRIHAVPKHHANIYYNGDVGKLGIDFNMDYMWRKKHENSDQSETNMNQQKNLVASTSIGHSRMFAEKLVLSYPLWKGQIEVGNEYTASQVLNDFNINMATIGNSNTKSDEKNMAGFFSIGQQFGKIAVEAGLRYEHVRFKYTEDGQLKEDKSKTYNNVFPSLAISTEIGKTQWALSYNSKMQRPSYDDLDGTLNYVNRLTLQSGNPYLSPVKIHSVELMGAWKQFFAKVSYEYKKNAIINESKPYGEDGEMKLLTMENTPKIQELQAFLGAQFQIGFWQPKVNAGIIKQWFTGEYLGERKSFYNPLAVVQFQNAIHLPGDIWMNIDIEWNSRGNKENMKLSSSSYLNAKLYKAFCKNRFSVTLEGNDIFNKSNRDVQFYNKDVTLWQSITNDSRSLLLTLQYNFNASRSRYKGQGAGKEELNRF</sequence>
<keyword evidence="3" id="KW-0998">Cell outer membrane</keyword>
<evidence type="ECO:0000256" key="4">
    <source>
        <dbReference type="SAM" id="SignalP"/>
    </source>
</evidence>
<feature type="chain" id="PRO_5041684651" evidence="4">
    <location>
        <begin position="22"/>
        <end position="769"/>
    </location>
</feature>
<proteinExistence type="predicted"/>
<dbReference type="EMBL" id="QSUC01000081">
    <property type="protein sequence ID" value="RGN02603.1"/>
    <property type="molecule type" value="Genomic_DNA"/>
</dbReference>
<evidence type="ECO:0000259" key="5">
    <source>
        <dbReference type="Pfam" id="PF14905"/>
    </source>
</evidence>
<dbReference type="InterPro" id="IPR041700">
    <property type="entry name" value="OMP_b-brl_3"/>
</dbReference>
<name>A0AA92T1M2_9BACT</name>
<keyword evidence="6" id="KW-0675">Receptor</keyword>
<dbReference type="InterPro" id="IPR036942">
    <property type="entry name" value="Beta-barrel_TonB_sf"/>
</dbReference>
<dbReference type="AlphaFoldDB" id="A0AA92T1M2"/>
<feature type="domain" description="Outer membrane protein beta-barrel" evidence="5">
    <location>
        <begin position="366"/>
        <end position="747"/>
    </location>
</feature>
<evidence type="ECO:0000256" key="3">
    <source>
        <dbReference type="ARBA" id="ARBA00023237"/>
    </source>
</evidence>
<dbReference type="Pfam" id="PF13715">
    <property type="entry name" value="CarbopepD_reg_2"/>
    <property type="match status" value="1"/>
</dbReference>
<dbReference type="SUPFAM" id="SSF56935">
    <property type="entry name" value="Porins"/>
    <property type="match status" value="1"/>
</dbReference>
<reference evidence="6 7" key="1">
    <citation type="submission" date="2018-08" db="EMBL/GenBank/DDBJ databases">
        <title>A genome reference for cultivated species of the human gut microbiota.</title>
        <authorList>
            <person name="Zou Y."/>
            <person name="Xue W."/>
            <person name="Luo G."/>
        </authorList>
    </citation>
    <scope>NUCLEOTIDE SEQUENCE [LARGE SCALE GENOMIC DNA]</scope>
    <source>
        <strain evidence="6 7">OM06-11</strain>
    </source>
</reference>
<dbReference type="InterPro" id="IPR037066">
    <property type="entry name" value="Plug_dom_sf"/>
</dbReference>
<dbReference type="SUPFAM" id="SSF49464">
    <property type="entry name" value="Carboxypeptidase regulatory domain-like"/>
    <property type="match status" value="1"/>
</dbReference>
<protein>
    <submittedName>
        <fullName evidence="6">TonB-dependent receptor</fullName>
    </submittedName>
</protein>
<dbReference type="Gene3D" id="2.40.170.20">
    <property type="entry name" value="TonB-dependent receptor, beta-barrel domain"/>
    <property type="match status" value="1"/>
</dbReference>
<evidence type="ECO:0000313" key="6">
    <source>
        <dbReference type="EMBL" id="RGN02603.1"/>
    </source>
</evidence>
<accession>A0AA92T1M2</accession>
<keyword evidence="4" id="KW-0732">Signal</keyword>
<comment type="subcellular location">
    <subcellularLocation>
        <location evidence="1">Cell outer membrane</location>
    </subcellularLocation>
</comment>
<dbReference type="Pfam" id="PF14905">
    <property type="entry name" value="OMP_b-brl_3"/>
    <property type="match status" value="1"/>
</dbReference>
<comment type="caution">
    <text evidence="6">The sequence shown here is derived from an EMBL/GenBank/DDBJ whole genome shotgun (WGS) entry which is preliminary data.</text>
</comment>